<reference evidence="1" key="1">
    <citation type="submission" date="2022-11" db="EMBL/GenBank/DDBJ databases">
        <authorList>
            <person name="Petersen C."/>
        </authorList>
    </citation>
    <scope>NUCLEOTIDE SEQUENCE</scope>
    <source>
        <strain evidence="1">IBT 34128</strain>
    </source>
</reference>
<dbReference type="OrthoDB" id="43744at2759"/>
<evidence type="ECO:0008006" key="3">
    <source>
        <dbReference type="Google" id="ProtNLM"/>
    </source>
</evidence>
<dbReference type="EMBL" id="JAPMSZ010000012">
    <property type="protein sequence ID" value="KAJ5081496.1"/>
    <property type="molecule type" value="Genomic_DNA"/>
</dbReference>
<dbReference type="SUPFAM" id="SSF69304">
    <property type="entry name" value="Tricorn protease N-terminal domain"/>
    <property type="match status" value="1"/>
</dbReference>
<dbReference type="GeneID" id="81399454"/>
<protein>
    <recommendedName>
        <fullName evidence="3">Dipeptidylpeptidase IV N-terminal domain-containing protein</fullName>
    </recommendedName>
</protein>
<dbReference type="Gene3D" id="2.120.10.30">
    <property type="entry name" value="TolB, C-terminal domain"/>
    <property type="match status" value="1"/>
</dbReference>
<evidence type="ECO:0000313" key="2">
    <source>
        <dbReference type="Proteomes" id="UP001141434"/>
    </source>
</evidence>
<organism evidence="1 2">
    <name type="scientific">Penicillium alfredii</name>
    <dbReference type="NCBI Taxonomy" id="1506179"/>
    <lineage>
        <taxon>Eukaryota</taxon>
        <taxon>Fungi</taxon>
        <taxon>Dikarya</taxon>
        <taxon>Ascomycota</taxon>
        <taxon>Pezizomycotina</taxon>
        <taxon>Eurotiomycetes</taxon>
        <taxon>Eurotiomycetidae</taxon>
        <taxon>Eurotiales</taxon>
        <taxon>Aspergillaceae</taxon>
        <taxon>Penicillium</taxon>
    </lineage>
</organism>
<dbReference type="InterPro" id="IPR011659">
    <property type="entry name" value="WD40"/>
</dbReference>
<dbReference type="Proteomes" id="UP001141434">
    <property type="component" value="Unassembled WGS sequence"/>
</dbReference>
<name>A0A9W9JTZ6_9EURO</name>
<accession>A0A9W9JTZ6</accession>
<evidence type="ECO:0000313" key="1">
    <source>
        <dbReference type="EMBL" id="KAJ5081496.1"/>
    </source>
</evidence>
<dbReference type="RefSeq" id="XP_056506783.1">
    <property type="nucleotide sequence ID" value="XM_056660285.1"/>
</dbReference>
<dbReference type="AlphaFoldDB" id="A0A9W9JTZ6"/>
<dbReference type="Pfam" id="PF07676">
    <property type="entry name" value="PD40"/>
    <property type="match status" value="1"/>
</dbReference>
<gene>
    <name evidence="1" type="ORF">NUU61_009760</name>
</gene>
<comment type="caution">
    <text evidence="1">The sequence shown here is derived from an EMBL/GenBank/DDBJ whole genome shotgun (WGS) entry which is preliminary data.</text>
</comment>
<reference evidence="1" key="2">
    <citation type="journal article" date="2023" name="IMA Fungus">
        <title>Comparative genomic study of the Penicillium genus elucidates a diverse pangenome and 15 lateral gene transfer events.</title>
        <authorList>
            <person name="Petersen C."/>
            <person name="Sorensen T."/>
            <person name="Nielsen M.R."/>
            <person name="Sondergaard T.E."/>
            <person name="Sorensen J.L."/>
            <person name="Fitzpatrick D.A."/>
            <person name="Frisvad J.C."/>
            <person name="Nielsen K.L."/>
        </authorList>
    </citation>
    <scope>NUCLEOTIDE SEQUENCE</scope>
    <source>
        <strain evidence="1">IBT 34128</strain>
    </source>
</reference>
<sequence length="165" mass="19024">MQEEKKATLAAGAIVHGNPPSRQPAKLSAWFQKHASYTGWIYRVYGSEFGLRILNLETRKQRVLTTAKDNLPFYSPDGKRIVFTRRTSYTNFDVVTIRLDGRDPRRLNRQCGMYGFRDECALYDQTFQPYGQIMQMNSDGSNKTLLTDSKWEDSMGLYLPNHGLE</sequence>
<proteinExistence type="predicted"/>
<dbReference type="InterPro" id="IPR011042">
    <property type="entry name" value="6-blade_b-propeller_TolB-like"/>
</dbReference>
<keyword evidence="2" id="KW-1185">Reference proteome</keyword>